<sequence length="266" mass="28467">MKVEVHDTPLSIGEHLAERIVDGIRARGSEGRAYVLGCPGGRSPMPVYEAIGRRLKVEPINCSRLVIVMMDEYLQASGGDRLTPPPSSVHFSCRGFGEREIVGRINAALPAEFRIPRANFWMPDPSNPDDYDARIAAVGGIDLFLLASGAGDGHIAFNPPGSARDSRTRVVALAEQTRRDNLATFPDFRGIDEVPSHGVTIGIASIAELSKSVAMIAWGEGKRHACERMSGATAYDATWPATIAAECRAAELHIDAAAAGRLGARP</sequence>
<evidence type="ECO:0000313" key="1">
    <source>
        <dbReference type="EMBL" id="MBM3091303.1"/>
    </source>
</evidence>
<evidence type="ECO:0000313" key="2">
    <source>
        <dbReference type="Proteomes" id="UP000744980"/>
    </source>
</evidence>
<dbReference type="Proteomes" id="UP000744980">
    <property type="component" value="Unassembled WGS sequence"/>
</dbReference>
<dbReference type="SUPFAM" id="SSF100950">
    <property type="entry name" value="NagB/RpiA/CoA transferase-like"/>
    <property type="match status" value="1"/>
</dbReference>
<comment type="caution">
    <text evidence="1">The sequence shown here is derived from an EMBL/GenBank/DDBJ whole genome shotgun (WGS) entry which is preliminary data.</text>
</comment>
<organism evidence="1 2">
    <name type="scientific">Ensifer canadensis</name>
    <dbReference type="NCBI Taxonomy" id="555315"/>
    <lineage>
        <taxon>Bacteria</taxon>
        <taxon>Pseudomonadati</taxon>
        <taxon>Pseudomonadota</taxon>
        <taxon>Alphaproteobacteria</taxon>
        <taxon>Hyphomicrobiales</taxon>
        <taxon>Rhizobiaceae</taxon>
        <taxon>Sinorhizobium/Ensifer group</taxon>
        <taxon>Ensifer</taxon>
    </lineage>
</organism>
<name>A0AAW4FKF0_9HYPH</name>
<evidence type="ECO:0008006" key="3">
    <source>
        <dbReference type="Google" id="ProtNLM"/>
    </source>
</evidence>
<dbReference type="RefSeq" id="WP_107027458.1">
    <property type="nucleotide sequence ID" value="NZ_CP083371.1"/>
</dbReference>
<dbReference type="EMBL" id="WXFA01000005">
    <property type="protein sequence ID" value="MBM3091303.1"/>
    <property type="molecule type" value="Genomic_DNA"/>
</dbReference>
<keyword evidence="2" id="KW-1185">Reference proteome</keyword>
<dbReference type="PANTHER" id="PTHR42892:SF1">
    <property type="entry name" value="GLUCOSAMINE-6-PHOSPHATE ISOMERASE"/>
    <property type="match status" value="1"/>
</dbReference>
<dbReference type="PANTHER" id="PTHR42892">
    <property type="entry name" value="GLUCOSAMINE-6-PHOSPHATE DEAMINASE-LIKE PROTEIN BT_0258-RELATED"/>
    <property type="match status" value="1"/>
</dbReference>
<protein>
    <recommendedName>
        <fullName evidence="3">Glucosamine-6-phosphate deaminase</fullName>
    </recommendedName>
</protein>
<dbReference type="InterPro" id="IPR052960">
    <property type="entry name" value="GlcN6P_deaminase-like"/>
</dbReference>
<gene>
    <name evidence="1" type="ORF">GFB56_10795</name>
</gene>
<reference evidence="1 2" key="1">
    <citation type="submission" date="2020-01" db="EMBL/GenBank/DDBJ databases">
        <title>Draft genome assembly of Ensifer adhaerens T173.</title>
        <authorList>
            <person name="Craig J.E."/>
            <person name="Stinchcombe J.R."/>
        </authorList>
    </citation>
    <scope>NUCLEOTIDE SEQUENCE [LARGE SCALE GENOMIC DNA]</scope>
    <source>
        <strain evidence="1 2">T173</strain>
    </source>
</reference>
<dbReference type="InterPro" id="IPR037171">
    <property type="entry name" value="NagB/RpiA_transferase-like"/>
</dbReference>
<dbReference type="Gene3D" id="3.40.50.1360">
    <property type="match status" value="1"/>
</dbReference>
<proteinExistence type="predicted"/>
<accession>A0AAW4FKF0</accession>
<dbReference type="AlphaFoldDB" id="A0AAW4FKF0"/>